<evidence type="ECO:0000313" key="8">
    <source>
        <dbReference type="Proteomes" id="UP001055115"/>
    </source>
</evidence>
<keyword evidence="3" id="KW-0285">Flavoprotein</keyword>
<dbReference type="AlphaFoldDB" id="A0AA37LA78"/>
<dbReference type="InterPro" id="IPR036188">
    <property type="entry name" value="FAD/NAD-bd_sf"/>
</dbReference>
<keyword evidence="6" id="KW-0560">Oxidoreductase</keyword>
<evidence type="ECO:0000256" key="2">
    <source>
        <dbReference type="ARBA" id="ARBA00010139"/>
    </source>
</evidence>
<organism evidence="7 8">
    <name type="scientific">Colletotrichum spaethianum</name>
    <dbReference type="NCBI Taxonomy" id="700344"/>
    <lineage>
        <taxon>Eukaryota</taxon>
        <taxon>Fungi</taxon>
        <taxon>Dikarya</taxon>
        <taxon>Ascomycota</taxon>
        <taxon>Pezizomycotina</taxon>
        <taxon>Sordariomycetes</taxon>
        <taxon>Hypocreomycetidae</taxon>
        <taxon>Glomerellales</taxon>
        <taxon>Glomerellaceae</taxon>
        <taxon>Colletotrichum</taxon>
        <taxon>Colletotrichum spaethianum species complex</taxon>
    </lineage>
</organism>
<name>A0AA37LA78_9PEZI</name>
<dbReference type="PANTHER" id="PTHR43098">
    <property type="entry name" value="L-ORNITHINE N(5)-MONOOXYGENASE-RELATED"/>
    <property type="match status" value="1"/>
</dbReference>
<proteinExistence type="inferred from homology"/>
<protein>
    <submittedName>
        <fullName evidence="7">FAD-binding monooxygenase ausC</fullName>
    </submittedName>
</protein>
<comment type="cofactor">
    <cofactor evidence="1">
        <name>FAD</name>
        <dbReference type="ChEBI" id="CHEBI:57692"/>
    </cofactor>
</comment>
<dbReference type="RefSeq" id="XP_049122952.1">
    <property type="nucleotide sequence ID" value="XM_049266995.1"/>
</dbReference>
<evidence type="ECO:0000256" key="6">
    <source>
        <dbReference type="ARBA" id="ARBA00023002"/>
    </source>
</evidence>
<dbReference type="GO" id="GO:0004497">
    <property type="term" value="F:monooxygenase activity"/>
    <property type="evidence" value="ECO:0007669"/>
    <property type="project" value="UniProtKB-KW"/>
</dbReference>
<evidence type="ECO:0000256" key="1">
    <source>
        <dbReference type="ARBA" id="ARBA00001974"/>
    </source>
</evidence>
<comment type="similarity">
    <text evidence="2">Belongs to the FAD-binding monooxygenase family.</text>
</comment>
<keyword evidence="7" id="KW-0503">Monooxygenase</keyword>
<dbReference type="PANTHER" id="PTHR43098:SF2">
    <property type="entry name" value="FAD-BINDING MONOOXYGENASE AUSB-RELATED"/>
    <property type="match status" value="1"/>
</dbReference>
<comment type="caution">
    <text evidence="7">The sequence shown here is derived from an EMBL/GenBank/DDBJ whole genome shotgun (WGS) entry which is preliminary data.</text>
</comment>
<dbReference type="EMBL" id="BQXU01000001">
    <property type="protein sequence ID" value="GKT40602.1"/>
    <property type="molecule type" value="Genomic_DNA"/>
</dbReference>
<keyword evidence="5" id="KW-0521">NADP</keyword>
<evidence type="ECO:0000313" key="7">
    <source>
        <dbReference type="EMBL" id="GKT40602.1"/>
    </source>
</evidence>
<dbReference type="InterPro" id="IPR050775">
    <property type="entry name" value="FAD-binding_Monooxygenases"/>
</dbReference>
<dbReference type="Gene3D" id="3.50.50.60">
    <property type="entry name" value="FAD/NAD(P)-binding domain"/>
    <property type="match status" value="1"/>
</dbReference>
<accession>A0AA37LA78</accession>
<keyword evidence="8" id="KW-1185">Reference proteome</keyword>
<evidence type="ECO:0000256" key="4">
    <source>
        <dbReference type="ARBA" id="ARBA00022827"/>
    </source>
</evidence>
<dbReference type="SUPFAM" id="SSF51905">
    <property type="entry name" value="FAD/NAD(P)-binding domain"/>
    <property type="match status" value="2"/>
</dbReference>
<evidence type="ECO:0000256" key="5">
    <source>
        <dbReference type="ARBA" id="ARBA00022857"/>
    </source>
</evidence>
<dbReference type="GeneID" id="73321585"/>
<gene>
    <name evidence="7" type="ORF">ColSpa_00783</name>
</gene>
<reference evidence="7 8" key="1">
    <citation type="submission" date="2022-03" db="EMBL/GenBank/DDBJ databases">
        <title>Genome data of Colletotrichum spp.</title>
        <authorList>
            <person name="Utami Y.D."/>
            <person name="Hiruma K."/>
        </authorList>
    </citation>
    <scope>NUCLEOTIDE SEQUENCE [LARGE SCALE GENOMIC DNA]</scope>
    <source>
        <strain evidence="7 8">MAFF 239500</strain>
    </source>
</reference>
<dbReference type="Proteomes" id="UP001055115">
    <property type="component" value="Unassembled WGS sequence"/>
</dbReference>
<sequence length="351" mass="38571">MVKLRGEIVGIIGTGANAIQIVLDLAKWADHLYVFQRTATFAGPRNQRETTPAEWEKVAYKKGWQYERQDNFHHFVTNDPVSENMVDDGWTHSDSHSIAGFLGSATATITQDTVQSHISSLYHLDVPRAERLRAHVSNVVSDPETAKKLQPCFDASGVVANGTLYELDVLVLATGFYTRVKNRSPDTGTDASIVGRDGVQISEKYFSPDYGTLYGVATNGFPNLFWTGASGGAGISYNLTSAYDVFSRLIAYVIAEAYRGTDNAETISIEPTRDAEARYGDEVQKRALWFSVMATCTPGWFSGEGDGALEVKTAEQKIALARRAPWGAGPLDYKRRVLEYISKGSLDGFEV</sequence>
<evidence type="ECO:0000256" key="3">
    <source>
        <dbReference type="ARBA" id="ARBA00022630"/>
    </source>
</evidence>
<keyword evidence="4" id="KW-0274">FAD</keyword>